<feature type="transmembrane region" description="Helical" evidence="7">
    <location>
        <begin position="48"/>
        <end position="72"/>
    </location>
</feature>
<evidence type="ECO:0000256" key="1">
    <source>
        <dbReference type="ARBA" id="ARBA00004651"/>
    </source>
</evidence>
<comment type="caution">
    <text evidence="9">The sequence shown here is derived from an EMBL/GenBank/DDBJ whole genome shotgun (WGS) entry which is preliminary data.</text>
</comment>
<protein>
    <recommendedName>
        <fullName evidence="8">ABC3 transporter permease C-terminal domain-containing protein</fullName>
    </recommendedName>
</protein>
<keyword evidence="5 7" id="KW-0472">Membrane</keyword>
<feature type="transmembrane region" description="Helical" evidence="7">
    <location>
        <begin position="138"/>
        <end position="159"/>
    </location>
</feature>
<accession>X0UM45</accession>
<dbReference type="PANTHER" id="PTHR30572">
    <property type="entry name" value="MEMBRANE COMPONENT OF TRANSPORTER-RELATED"/>
    <property type="match status" value="1"/>
</dbReference>
<organism evidence="9">
    <name type="scientific">marine sediment metagenome</name>
    <dbReference type="NCBI Taxonomy" id="412755"/>
    <lineage>
        <taxon>unclassified sequences</taxon>
        <taxon>metagenomes</taxon>
        <taxon>ecological metagenomes</taxon>
    </lineage>
</organism>
<comment type="subcellular location">
    <subcellularLocation>
        <location evidence="1">Cell membrane</location>
        <topology evidence="1">Multi-pass membrane protein</topology>
    </subcellularLocation>
</comment>
<keyword evidence="4 7" id="KW-1133">Transmembrane helix</keyword>
<dbReference type="Pfam" id="PF02687">
    <property type="entry name" value="FtsX"/>
    <property type="match status" value="1"/>
</dbReference>
<dbReference type="InterPro" id="IPR050250">
    <property type="entry name" value="Macrolide_Exporter_MacB"/>
</dbReference>
<gene>
    <name evidence="9" type="ORF">S01H1_36718</name>
</gene>
<feature type="domain" description="ABC3 transporter permease C-terminal" evidence="8">
    <location>
        <begin position="52"/>
        <end position="165"/>
    </location>
</feature>
<dbReference type="InterPro" id="IPR003838">
    <property type="entry name" value="ABC3_permease_C"/>
</dbReference>
<evidence type="ECO:0000313" key="9">
    <source>
        <dbReference type="EMBL" id="GAG06735.1"/>
    </source>
</evidence>
<name>X0UM45_9ZZZZ</name>
<keyword evidence="3 7" id="KW-0812">Transmembrane</keyword>
<feature type="transmembrane region" description="Helical" evidence="7">
    <location>
        <begin position="92"/>
        <end position="118"/>
    </location>
</feature>
<comment type="similarity">
    <text evidence="6">Belongs to the ABC-4 integral membrane protein family.</text>
</comment>
<evidence type="ECO:0000256" key="2">
    <source>
        <dbReference type="ARBA" id="ARBA00022475"/>
    </source>
</evidence>
<dbReference type="GO" id="GO:0022857">
    <property type="term" value="F:transmembrane transporter activity"/>
    <property type="evidence" value="ECO:0007669"/>
    <property type="project" value="TreeGrafter"/>
</dbReference>
<feature type="non-terminal residue" evidence="9">
    <location>
        <position position="1"/>
    </location>
</feature>
<proteinExistence type="inferred from homology"/>
<keyword evidence="2" id="KW-1003">Cell membrane</keyword>
<dbReference type="AlphaFoldDB" id="X0UM45"/>
<evidence type="ECO:0000259" key="8">
    <source>
        <dbReference type="Pfam" id="PF02687"/>
    </source>
</evidence>
<evidence type="ECO:0000256" key="7">
    <source>
        <dbReference type="SAM" id="Phobius"/>
    </source>
</evidence>
<dbReference type="PANTHER" id="PTHR30572:SF4">
    <property type="entry name" value="ABC TRANSPORTER PERMEASE YTRF"/>
    <property type="match status" value="1"/>
</dbReference>
<evidence type="ECO:0000256" key="4">
    <source>
        <dbReference type="ARBA" id="ARBA00022989"/>
    </source>
</evidence>
<dbReference type="EMBL" id="BARS01023024">
    <property type="protein sequence ID" value="GAG06735.1"/>
    <property type="molecule type" value="Genomic_DNA"/>
</dbReference>
<evidence type="ECO:0000256" key="6">
    <source>
        <dbReference type="ARBA" id="ARBA00038076"/>
    </source>
</evidence>
<evidence type="ECO:0000256" key="5">
    <source>
        <dbReference type="ARBA" id="ARBA00023136"/>
    </source>
</evidence>
<sequence>IDVRALCSACPTSDIAGSINENIPGVRAVAVKQIAETEMGMMEKVSKFLLALAGITLAVGCFGVVNTMLTSVHERIKDIGIMRAVGASRNQIIKIFLYEAIIIGVSGGILGYVVGTLLAYIGGPLIFGGVTVTYVPQYFLPALALATFIAVIATVYPAFRASKIKIADSFRSL</sequence>
<evidence type="ECO:0000256" key="3">
    <source>
        <dbReference type="ARBA" id="ARBA00022692"/>
    </source>
</evidence>
<reference evidence="9" key="1">
    <citation type="journal article" date="2014" name="Front. Microbiol.">
        <title>High frequency of phylogenetically diverse reductive dehalogenase-homologous genes in deep subseafloor sedimentary metagenomes.</title>
        <authorList>
            <person name="Kawai M."/>
            <person name="Futagami T."/>
            <person name="Toyoda A."/>
            <person name="Takaki Y."/>
            <person name="Nishi S."/>
            <person name="Hori S."/>
            <person name="Arai W."/>
            <person name="Tsubouchi T."/>
            <person name="Morono Y."/>
            <person name="Uchiyama I."/>
            <person name="Ito T."/>
            <person name="Fujiyama A."/>
            <person name="Inagaki F."/>
            <person name="Takami H."/>
        </authorList>
    </citation>
    <scope>NUCLEOTIDE SEQUENCE</scope>
    <source>
        <strain evidence="9">Expedition CK06-06</strain>
    </source>
</reference>
<dbReference type="GO" id="GO:0005886">
    <property type="term" value="C:plasma membrane"/>
    <property type="evidence" value="ECO:0007669"/>
    <property type="project" value="UniProtKB-SubCell"/>
</dbReference>